<reference evidence="1" key="1">
    <citation type="submission" date="2021-02" db="EMBL/GenBank/DDBJ databases">
        <authorList>
            <consortium name="DOE Joint Genome Institute"/>
            <person name="Ahrendt S."/>
            <person name="Looney B.P."/>
            <person name="Miyauchi S."/>
            <person name="Morin E."/>
            <person name="Drula E."/>
            <person name="Courty P.E."/>
            <person name="Chicoki N."/>
            <person name="Fauchery L."/>
            <person name="Kohler A."/>
            <person name="Kuo A."/>
            <person name="Labutti K."/>
            <person name="Pangilinan J."/>
            <person name="Lipzen A."/>
            <person name="Riley R."/>
            <person name="Andreopoulos W."/>
            <person name="He G."/>
            <person name="Johnson J."/>
            <person name="Barry K.W."/>
            <person name="Grigoriev I.V."/>
            <person name="Nagy L."/>
            <person name="Hibbett D."/>
            <person name="Henrissat B."/>
            <person name="Matheny P.B."/>
            <person name="Labbe J."/>
            <person name="Martin F."/>
        </authorList>
    </citation>
    <scope>NUCLEOTIDE SEQUENCE</scope>
    <source>
        <strain evidence="1">FP105234-sp</strain>
    </source>
</reference>
<dbReference type="Proteomes" id="UP000814033">
    <property type="component" value="Unassembled WGS sequence"/>
</dbReference>
<keyword evidence="2" id="KW-1185">Reference proteome</keyword>
<evidence type="ECO:0000313" key="1">
    <source>
        <dbReference type="EMBL" id="KAI0040409.1"/>
    </source>
</evidence>
<organism evidence="1 2">
    <name type="scientific">Auriscalpium vulgare</name>
    <dbReference type="NCBI Taxonomy" id="40419"/>
    <lineage>
        <taxon>Eukaryota</taxon>
        <taxon>Fungi</taxon>
        <taxon>Dikarya</taxon>
        <taxon>Basidiomycota</taxon>
        <taxon>Agaricomycotina</taxon>
        <taxon>Agaricomycetes</taxon>
        <taxon>Russulales</taxon>
        <taxon>Auriscalpiaceae</taxon>
        <taxon>Auriscalpium</taxon>
    </lineage>
</organism>
<protein>
    <submittedName>
        <fullName evidence="1">Uncharacterized protein</fullName>
    </submittedName>
</protein>
<dbReference type="EMBL" id="MU276198">
    <property type="protein sequence ID" value="KAI0040409.1"/>
    <property type="molecule type" value="Genomic_DNA"/>
</dbReference>
<sequence>MSPGGASNPRGGTNPGGGGGGGSNPGGGGTNTGGTAPPPQVIYARHMPIPRTSSAPSFDGKYVSDFLVLLQQHGRAAGLTDNELATRIYQYCSDEVKDVIRYCDEFKTPDWAAATTLLKGLYGASDEPVAVSIAAFQLFCKQHAERARFSTRLSAELYHRKFLSMSAQLRSKGLLTDVEQKLWFYRGLPREARVYVTDHMDAQYLTITNPPPMADVLALVNRAFDPNSIEAWGNDIRLEDDDRDDDTDLFAAPKKSVRFDTTTVAGAEPLDPQQNLAKNAAAPNAPSASSSADVDAITRRLEELSISLAQLRSLQASGGAPASQGNSTTAGGANLSDKQDFPRRCFMCGQTGTHRLHIRHCPETASLVEAGLVLHNYERNRYVLPDGSDLPQAPYGDLANYIRRLASMGKITPATATKTMTRDTPPHQVASTSSVGLVVGDRDVLHGDVYALASQDEIPRASFYIDADYNVHPVTRSGKDTAARDKSAPYTRTKPPDTSAPSQVRPNIPPAHSQPPRASQQVPQTQPQAPRTIVPPNAPPAPAINTQNPARKSGTDKGDVVMKDAERRTPQYHFTSDIQEQISLEKIEKTIWDQPITLPLRELVGVSALLQKRIAEVTKTRREYVTSAGEYELYSPEAERRLAADGEYAVVAPGCQLNIDEPQELEDFLVAHSNALSIRPVRYFAMTTGIFTASMAGKNVALMVDTGSELNLIPERLVSMLGLPLDYDGSRWALKGVHGDAVRLLGCCKDVELSIGGHSFDHHFFVSSTEPGGKFDVILGQPWIQYFAARIDYERQGMVITLWKDGDRNEKPTLSLTLTRPNERNADRLPSNSNAHAHSTSARWPPQESTTRRSAWVEEVPDEEDFRQLANTTGKWPPATSPPSDGRY</sequence>
<reference evidence="1" key="2">
    <citation type="journal article" date="2022" name="New Phytol.">
        <title>Evolutionary transition to the ectomycorrhizal habit in the genomes of a hyperdiverse lineage of mushroom-forming fungi.</title>
        <authorList>
            <person name="Looney B."/>
            <person name="Miyauchi S."/>
            <person name="Morin E."/>
            <person name="Drula E."/>
            <person name="Courty P.E."/>
            <person name="Kohler A."/>
            <person name="Kuo A."/>
            <person name="LaButti K."/>
            <person name="Pangilinan J."/>
            <person name="Lipzen A."/>
            <person name="Riley R."/>
            <person name="Andreopoulos W."/>
            <person name="He G."/>
            <person name="Johnson J."/>
            <person name="Nolan M."/>
            <person name="Tritt A."/>
            <person name="Barry K.W."/>
            <person name="Grigoriev I.V."/>
            <person name="Nagy L.G."/>
            <person name="Hibbett D."/>
            <person name="Henrissat B."/>
            <person name="Matheny P.B."/>
            <person name="Labbe J."/>
            <person name="Martin F.M."/>
        </authorList>
    </citation>
    <scope>NUCLEOTIDE SEQUENCE</scope>
    <source>
        <strain evidence="1">FP105234-sp</strain>
    </source>
</reference>
<name>A0ACB8R8K7_9AGAM</name>
<comment type="caution">
    <text evidence="1">The sequence shown here is derived from an EMBL/GenBank/DDBJ whole genome shotgun (WGS) entry which is preliminary data.</text>
</comment>
<gene>
    <name evidence="1" type="ORF">FA95DRAFT_1649566</name>
</gene>
<accession>A0ACB8R8K7</accession>
<proteinExistence type="predicted"/>
<evidence type="ECO:0000313" key="2">
    <source>
        <dbReference type="Proteomes" id="UP000814033"/>
    </source>
</evidence>